<accession>A0A5E4NQS2</accession>
<keyword evidence="8" id="KW-0206">Cytoskeleton</keyword>
<evidence type="ECO:0000256" key="1">
    <source>
        <dbReference type="ARBA" id="ARBA00004245"/>
    </source>
</evidence>
<dbReference type="Pfam" id="PF09068">
    <property type="entry name" value="EF-hand_2"/>
    <property type="match status" value="1"/>
</dbReference>
<dbReference type="EMBL" id="CABPRJ010002445">
    <property type="protein sequence ID" value="VVC46189.1"/>
    <property type="molecule type" value="Genomic_DNA"/>
</dbReference>
<dbReference type="PANTHER" id="PTHR12268">
    <property type="entry name" value="E3 UBIQUITIN-PROTEIN LIGASE KCMF1"/>
    <property type="match status" value="1"/>
</dbReference>
<dbReference type="GO" id="GO:0050804">
    <property type="term" value="P:modulation of chemical synaptic transmission"/>
    <property type="evidence" value="ECO:0007669"/>
    <property type="project" value="UniProtKB-ARBA"/>
</dbReference>
<keyword evidence="13" id="KW-1185">Reference proteome</keyword>
<dbReference type="Pfam" id="PF00569">
    <property type="entry name" value="ZZ"/>
    <property type="match status" value="1"/>
</dbReference>
<evidence type="ECO:0000256" key="7">
    <source>
        <dbReference type="ARBA" id="ARBA00022837"/>
    </source>
</evidence>
<comment type="subcellular location">
    <subcellularLocation>
        <location evidence="2">Cell membrane</location>
        <location evidence="2">Sarcolemma</location>
        <topology evidence="2">Peripheral membrane protein</topology>
        <orientation evidence="2">Cytoplasmic side</orientation>
    </subcellularLocation>
    <subcellularLocation>
        <location evidence="1">Cytoplasm</location>
        <location evidence="1">Cytoskeleton</location>
    </subcellularLocation>
</comment>
<dbReference type="InterPro" id="IPR015153">
    <property type="entry name" value="EF-hand_dom_typ1"/>
</dbReference>
<dbReference type="AlphaFoldDB" id="A0A5E4NQS2"/>
<dbReference type="Gene3D" id="1.10.238.10">
    <property type="entry name" value="EF-hand"/>
    <property type="match status" value="1"/>
</dbReference>
<reference evidence="12 13" key="1">
    <citation type="submission" date="2019-08" db="EMBL/GenBank/DDBJ databases">
        <authorList>
            <person name="Alioto T."/>
            <person name="Alioto T."/>
            <person name="Gomez Garrido J."/>
        </authorList>
    </citation>
    <scope>NUCLEOTIDE SEQUENCE [LARGE SCALE GENOMIC DNA]</scope>
</reference>
<evidence type="ECO:0000256" key="4">
    <source>
        <dbReference type="ARBA" id="ARBA00022723"/>
    </source>
</evidence>
<dbReference type="Proteomes" id="UP000325440">
    <property type="component" value="Unassembled WGS sequence"/>
</dbReference>
<keyword evidence="3" id="KW-0963">Cytoplasm</keyword>
<dbReference type="GO" id="GO:0016010">
    <property type="term" value="C:dystrophin-associated glycoprotein complex"/>
    <property type="evidence" value="ECO:0007669"/>
    <property type="project" value="UniProtKB-ARBA"/>
</dbReference>
<protein>
    <submittedName>
        <fullName evidence="12">EF-hand domain, type 1,EF-hand domain pair,EF-hand domain, type 2,Zinc finger, ZZ-type</fullName>
    </submittedName>
</protein>
<evidence type="ECO:0000256" key="9">
    <source>
        <dbReference type="PROSITE-ProRule" id="PRU00228"/>
    </source>
</evidence>
<evidence type="ECO:0000256" key="8">
    <source>
        <dbReference type="ARBA" id="ARBA00023212"/>
    </source>
</evidence>
<evidence type="ECO:0000256" key="5">
    <source>
        <dbReference type="ARBA" id="ARBA00022771"/>
    </source>
</evidence>
<dbReference type="PROSITE" id="PS50135">
    <property type="entry name" value="ZF_ZZ_2"/>
    <property type="match status" value="1"/>
</dbReference>
<dbReference type="Gene3D" id="3.30.60.90">
    <property type="match status" value="1"/>
</dbReference>
<dbReference type="Gene3D" id="6.10.140.70">
    <property type="match status" value="1"/>
</dbReference>
<sequence length="606" mass="69516">MSLNVLDSYKCMLETVNDCNNIKYMPYRIAMKLIVLQKFTNMDKVSLYVINGVYEQHKGKNLNLIDKAMLEDIVSDIFFAVQKEHSDLTFDGEIATKVLVQLLGQIFSKYTKKQINLKSALTVIACLSSDRLRIRLGYMFQLNCLNDDFGLTKEFFRNLLRDLSLLLEFLSEKNVFDVSSINSVIENCFENLNNPTSINEGQFMQWFMTEPPVLEWLQILYRIKMAENVNHEVNCKICKLPVKGLRYFCLKCVNYNQCQNCFLIGATNKKHKLKHAMQEYCWLETPQQLYTQYLKSYLGRIFGLTSKIRYLPVEMSSDIIETNQNVLWTKESSTISNDSNAVRSPRQELQSVISQIERENRLLEIEVNTLKRGDSQFEAFLDQHRSKIERQLVRLKHLKNHLSGTFGRGKMKRMQSTPIIVSRPDHKDNIAAMNLSPILSTETSSVMTTHSGLSALSTLYVNKIGNFTTKTEVNEFSHWLAPKIASTATNMKNPLDGTYIEKAPEPSEIRIDPSNKENAINTEIETLVPLNSGQLSVLSDILNKQNGPIPRSPDKISITVNKQSSVWLNSSREYAKEPVAETDNKDMEELHSELDKILDQLQKLVT</sequence>
<dbReference type="InterPro" id="IPR050774">
    <property type="entry name" value="KCMF1/Dystrophin"/>
</dbReference>
<dbReference type="GO" id="GO:0005737">
    <property type="term" value="C:cytoplasm"/>
    <property type="evidence" value="ECO:0007669"/>
    <property type="project" value="UniProtKB-SubCell"/>
</dbReference>
<dbReference type="InterPro" id="IPR043145">
    <property type="entry name" value="Znf_ZZ_sf"/>
</dbReference>
<evidence type="ECO:0000256" key="10">
    <source>
        <dbReference type="SAM" id="Coils"/>
    </source>
</evidence>
<dbReference type="SMART" id="SM00291">
    <property type="entry name" value="ZnF_ZZ"/>
    <property type="match status" value="1"/>
</dbReference>
<feature type="domain" description="ZZ-type" evidence="11">
    <location>
        <begin position="230"/>
        <end position="285"/>
    </location>
</feature>
<dbReference type="OrthoDB" id="10014385at2759"/>
<dbReference type="SUPFAM" id="SSF47473">
    <property type="entry name" value="EF-hand"/>
    <property type="match status" value="2"/>
</dbReference>
<keyword evidence="7" id="KW-0106">Calcium</keyword>
<dbReference type="GO" id="GO:0045202">
    <property type="term" value="C:synapse"/>
    <property type="evidence" value="ECO:0007669"/>
    <property type="project" value="GOC"/>
</dbReference>
<proteinExistence type="predicted"/>
<evidence type="ECO:0000256" key="6">
    <source>
        <dbReference type="ARBA" id="ARBA00022833"/>
    </source>
</evidence>
<feature type="coiled-coil region" evidence="10">
    <location>
        <begin position="346"/>
        <end position="401"/>
    </location>
</feature>
<evidence type="ECO:0000256" key="3">
    <source>
        <dbReference type="ARBA" id="ARBA00022490"/>
    </source>
</evidence>
<keyword evidence="4" id="KW-0479">Metal-binding</keyword>
<evidence type="ECO:0000313" key="13">
    <source>
        <dbReference type="Proteomes" id="UP000325440"/>
    </source>
</evidence>
<evidence type="ECO:0000259" key="11">
    <source>
        <dbReference type="PROSITE" id="PS50135"/>
    </source>
</evidence>
<keyword evidence="10" id="KW-0175">Coiled coil</keyword>
<dbReference type="InterPro" id="IPR015154">
    <property type="entry name" value="EF-hand_dom_typ2"/>
</dbReference>
<dbReference type="InterPro" id="IPR011992">
    <property type="entry name" value="EF-hand-dom_pair"/>
</dbReference>
<keyword evidence="5 9" id="KW-0863">Zinc-finger</keyword>
<dbReference type="SUPFAM" id="SSF57850">
    <property type="entry name" value="RING/U-box"/>
    <property type="match status" value="1"/>
</dbReference>
<dbReference type="InterPro" id="IPR000433">
    <property type="entry name" value="Znf_ZZ"/>
</dbReference>
<name>A0A5E4NQS2_9HEMI</name>
<dbReference type="GO" id="GO:0008270">
    <property type="term" value="F:zinc ion binding"/>
    <property type="evidence" value="ECO:0007669"/>
    <property type="project" value="UniProtKB-KW"/>
</dbReference>
<keyword evidence="6" id="KW-0862">Zinc</keyword>
<dbReference type="GO" id="GO:0099536">
    <property type="term" value="P:synaptic signaling"/>
    <property type="evidence" value="ECO:0007669"/>
    <property type="project" value="TreeGrafter"/>
</dbReference>
<dbReference type="GO" id="GO:0046716">
    <property type="term" value="P:muscle cell cellular homeostasis"/>
    <property type="evidence" value="ECO:0007669"/>
    <property type="project" value="UniProtKB-ARBA"/>
</dbReference>
<evidence type="ECO:0000313" key="12">
    <source>
        <dbReference type="EMBL" id="VVC46189.1"/>
    </source>
</evidence>
<gene>
    <name evidence="12" type="ORF">CINCED_3A015686</name>
</gene>
<dbReference type="PANTHER" id="PTHR12268:SF14">
    <property type="entry name" value="DYSTROPHIN-1"/>
    <property type="match status" value="1"/>
</dbReference>
<evidence type="ECO:0000256" key="2">
    <source>
        <dbReference type="ARBA" id="ARBA00004278"/>
    </source>
</evidence>
<dbReference type="Pfam" id="PF09069">
    <property type="entry name" value="EF-hand_3"/>
    <property type="match status" value="1"/>
</dbReference>
<organism evidence="12 13">
    <name type="scientific">Cinara cedri</name>
    <dbReference type="NCBI Taxonomy" id="506608"/>
    <lineage>
        <taxon>Eukaryota</taxon>
        <taxon>Metazoa</taxon>
        <taxon>Ecdysozoa</taxon>
        <taxon>Arthropoda</taxon>
        <taxon>Hexapoda</taxon>
        <taxon>Insecta</taxon>
        <taxon>Pterygota</taxon>
        <taxon>Neoptera</taxon>
        <taxon>Paraneoptera</taxon>
        <taxon>Hemiptera</taxon>
        <taxon>Sternorrhyncha</taxon>
        <taxon>Aphidomorpha</taxon>
        <taxon>Aphidoidea</taxon>
        <taxon>Aphididae</taxon>
        <taxon>Lachninae</taxon>
        <taxon>Cinara</taxon>
    </lineage>
</organism>